<dbReference type="GeneID" id="85362097"/>
<accession>A0AA39JA47</accession>
<reference evidence="2" key="1">
    <citation type="submission" date="2023-06" db="EMBL/GenBank/DDBJ databases">
        <authorList>
            <consortium name="Lawrence Berkeley National Laboratory"/>
            <person name="Ahrendt S."/>
            <person name="Sahu N."/>
            <person name="Indic B."/>
            <person name="Wong-Bajracharya J."/>
            <person name="Merenyi Z."/>
            <person name="Ke H.-M."/>
            <person name="Monk M."/>
            <person name="Kocsube S."/>
            <person name="Drula E."/>
            <person name="Lipzen A."/>
            <person name="Balint B."/>
            <person name="Henrissat B."/>
            <person name="Andreopoulos B."/>
            <person name="Martin F.M."/>
            <person name="Harder C.B."/>
            <person name="Rigling D."/>
            <person name="Ford K.L."/>
            <person name="Foster G.D."/>
            <person name="Pangilinan J."/>
            <person name="Papanicolaou A."/>
            <person name="Barry K."/>
            <person name="LaButti K."/>
            <person name="Viragh M."/>
            <person name="Koriabine M."/>
            <person name="Yan M."/>
            <person name="Riley R."/>
            <person name="Champramary S."/>
            <person name="Plett K.L."/>
            <person name="Tsai I.J."/>
            <person name="Slot J."/>
            <person name="Sipos G."/>
            <person name="Plett J."/>
            <person name="Nagy L.G."/>
            <person name="Grigoriev I.V."/>
        </authorList>
    </citation>
    <scope>NUCLEOTIDE SEQUENCE</scope>
    <source>
        <strain evidence="2">CCBAS 213</strain>
    </source>
</reference>
<protein>
    <submittedName>
        <fullName evidence="2">Uncharacterized protein</fullName>
    </submittedName>
</protein>
<feature type="transmembrane region" description="Helical" evidence="1">
    <location>
        <begin position="203"/>
        <end position="229"/>
    </location>
</feature>
<dbReference type="RefSeq" id="XP_060322953.1">
    <property type="nucleotide sequence ID" value="XM_060478549.1"/>
</dbReference>
<proteinExistence type="predicted"/>
<evidence type="ECO:0000256" key="1">
    <source>
        <dbReference type="SAM" id="Phobius"/>
    </source>
</evidence>
<evidence type="ECO:0000313" key="3">
    <source>
        <dbReference type="Proteomes" id="UP001175211"/>
    </source>
</evidence>
<dbReference type="AlphaFoldDB" id="A0AA39JA47"/>
<sequence length="230" mass="25218">MSNLQFLSHPHLPVLKFEPPRVQVMHTRIQFMPLCRCFLSLCLLCFATLASCYDTTHSYFTIKEPQGSTQWLNNAVNVLSWEKGVWDGLTFFDIEMTRLNVKGITYVAFNMQALPSSPTSLNIYLEDVPTGDDYFMVFINSTHMVRHCLSDRFSIVNATDVSSASASASVIPDSSIPTVTISGSPNPTKVFITTFASRASSVVWGWGSGQACGGVALVVGLAVGAMMALW</sequence>
<gene>
    <name evidence="2" type="ORF">EV420DRAFT_1651446</name>
</gene>
<dbReference type="EMBL" id="JAUEPS010000097">
    <property type="protein sequence ID" value="KAK0438509.1"/>
    <property type="molecule type" value="Genomic_DNA"/>
</dbReference>
<keyword evidence="3" id="KW-1185">Reference proteome</keyword>
<evidence type="ECO:0000313" key="2">
    <source>
        <dbReference type="EMBL" id="KAK0438509.1"/>
    </source>
</evidence>
<name>A0AA39JA47_ARMTA</name>
<dbReference type="Proteomes" id="UP001175211">
    <property type="component" value="Unassembled WGS sequence"/>
</dbReference>
<organism evidence="2 3">
    <name type="scientific">Armillaria tabescens</name>
    <name type="common">Ringless honey mushroom</name>
    <name type="synonym">Agaricus tabescens</name>
    <dbReference type="NCBI Taxonomy" id="1929756"/>
    <lineage>
        <taxon>Eukaryota</taxon>
        <taxon>Fungi</taxon>
        <taxon>Dikarya</taxon>
        <taxon>Basidiomycota</taxon>
        <taxon>Agaricomycotina</taxon>
        <taxon>Agaricomycetes</taxon>
        <taxon>Agaricomycetidae</taxon>
        <taxon>Agaricales</taxon>
        <taxon>Marasmiineae</taxon>
        <taxon>Physalacriaceae</taxon>
        <taxon>Desarmillaria</taxon>
    </lineage>
</organism>
<keyword evidence="1" id="KW-1133">Transmembrane helix</keyword>
<keyword evidence="1" id="KW-0472">Membrane</keyword>
<comment type="caution">
    <text evidence="2">The sequence shown here is derived from an EMBL/GenBank/DDBJ whole genome shotgun (WGS) entry which is preliminary data.</text>
</comment>
<keyword evidence="1" id="KW-0812">Transmembrane</keyword>